<evidence type="ECO:0000256" key="3">
    <source>
        <dbReference type="ARBA" id="ARBA00023027"/>
    </source>
</evidence>
<dbReference type="SUPFAM" id="SSF53720">
    <property type="entry name" value="ALDH-like"/>
    <property type="match status" value="1"/>
</dbReference>
<dbReference type="CDD" id="cd07093">
    <property type="entry name" value="ALDH_F8_HMSADH"/>
    <property type="match status" value="1"/>
</dbReference>
<dbReference type="Gene3D" id="3.40.605.10">
    <property type="entry name" value="Aldehyde Dehydrogenase, Chain A, domain 1"/>
    <property type="match status" value="1"/>
</dbReference>
<dbReference type="PROSITE" id="PS00687">
    <property type="entry name" value="ALDEHYDE_DEHYDR_GLU"/>
    <property type="match status" value="1"/>
</dbReference>
<reference evidence="7 8" key="1">
    <citation type="submission" date="2016-01" db="EMBL/GenBank/DDBJ databases">
        <title>Complete genome sequence of strain Lentibacillus amyloliquefaciens LAM0015T isolated from saline sediment.</title>
        <authorList>
            <person name="Wang J.-L."/>
            <person name="He M.-X."/>
        </authorList>
    </citation>
    <scope>NUCLEOTIDE SEQUENCE [LARGE SCALE GENOMIC DNA]</scope>
    <source>
        <strain evidence="7 8">LAM0015</strain>
    </source>
</reference>
<sequence>MPSTEVKKDRVGIDCVHYINGEYVHSKSGETFENPNPATEEILGTVAVGGKEEVDEAVSVARKALKGEWADMPSRKRSNVIRKIGDLILERHEELATLESLDTGKPLWLSKSVDIDRAANNFHFFADYLTTVGTETYQQDDKAIHYAVRKPTGVVGLINPWNLPLFLLTWKLAPALAAGNTVVMKPSEVTPMTATVLTEICKEAGVPDGVVNTVHGFGETGAAISSHEDVDGIAFTGETVTGTAIMKAAAPTLKKLSFELGGKNPNIIFADADLDDTIETTIKSSFINQGEVCLCGSRIYVERPIYDEFVERLTAKTKEMKVGDPFEADTNVGAMVSEEHYNKVLSYLDIAKEEGGTFEIGGKAAEGFDKGYYIEPTIITGLGKDSRCVQEEIFGPVVNIVPFDTEEEVLEQVNDTHYGLSASLWTTDFKRAHRVAGKIETGMVWINTWFLRDLRTPFGGTKHSGIGREGGMHSFEFYSELTNITIKL</sequence>
<dbReference type="InterPro" id="IPR015590">
    <property type="entry name" value="Aldehyde_DH_dom"/>
</dbReference>
<dbReference type="InterPro" id="IPR016160">
    <property type="entry name" value="Ald_DH_CS_CYS"/>
</dbReference>
<dbReference type="InterPro" id="IPR016162">
    <property type="entry name" value="Ald_DH_N"/>
</dbReference>
<dbReference type="PANTHER" id="PTHR43720:SF2">
    <property type="entry name" value="2-AMINOMUCONIC SEMIALDEHYDE DEHYDROGENASE"/>
    <property type="match status" value="1"/>
</dbReference>
<gene>
    <name evidence="7" type="ORF">AOX59_17235</name>
</gene>
<evidence type="ECO:0000256" key="4">
    <source>
        <dbReference type="PROSITE-ProRule" id="PRU10007"/>
    </source>
</evidence>
<dbReference type="FunFam" id="3.40.309.10:FF:000012">
    <property type="entry name" value="Betaine aldehyde dehydrogenase"/>
    <property type="match status" value="1"/>
</dbReference>
<evidence type="ECO:0000313" key="7">
    <source>
        <dbReference type="EMBL" id="ALX50166.1"/>
    </source>
</evidence>
<keyword evidence="3" id="KW-0520">NAD</keyword>
<evidence type="ECO:0000256" key="1">
    <source>
        <dbReference type="ARBA" id="ARBA00009986"/>
    </source>
</evidence>
<dbReference type="STRING" id="1472767.AOX59_17235"/>
<dbReference type="Proteomes" id="UP000050331">
    <property type="component" value="Chromosome"/>
</dbReference>
<evidence type="ECO:0000256" key="5">
    <source>
        <dbReference type="RuleBase" id="RU003345"/>
    </source>
</evidence>
<evidence type="ECO:0000313" key="8">
    <source>
        <dbReference type="Proteomes" id="UP000050331"/>
    </source>
</evidence>
<feature type="domain" description="Aldehyde dehydrogenase" evidence="6">
    <location>
        <begin position="23"/>
        <end position="483"/>
    </location>
</feature>
<dbReference type="OrthoDB" id="9762913at2"/>
<proteinExistence type="inferred from homology"/>
<dbReference type="Pfam" id="PF00171">
    <property type="entry name" value="Aldedh"/>
    <property type="match status" value="1"/>
</dbReference>
<dbReference type="PANTHER" id="PTHR43720">
    <property type="entry name" value="2-AMINOMUCONIC SEMIALDEHYDE DEHYDROGENASE"/>
    <property type="match status" value="1"/>
</dbReference>
<keyword evidence="2 5" id="KW-0560">Oxidoreductase</keyword>
<dbReference type="EMBL" id="CP013862">
    <property type="protein sequence ID" value="ALX50166.1"/>
    <property type="molecule type" value="Genomic_DNA"/>
</dbReference>
<protein>
    <submittedName>
        <fullName evidence="7">2-hydroxymuconic semialdehyde dehydrogenase</fullName>
    </submittedName>
</protein>
<evidence type="ECO:0000259" key="6">
    <source>
        <dbReference type="Pfam" id="PF00171"/>
    </source>
</evidence>
<accession>A0A0U4F987</accession>
<dbReference type="KEGG" id="lao:AOX59_17235"/>
<comment type="similarity">
    <text evidence="1 5">Belongs to the aldehyde dehydrogenase family.</text>
</comment>
<evidence type="ECO:0000256" key="2">
    <source>
        <dbReference type="ARBA" id="ARBA00023002"/>
    </source>
</evidence>
<dbReference type="FunFam" id="3.40.605.10:FF:000007">
    <property type="entry name" value="NAD/NADP-dependent betaine aldehyde dehydrogenase"/>
    <property type="match status" value="1"/>
</dbReference>
<keyword evidence="8" id="KW-1185">Reference proteome</keyword>
<dbReference type="PROSITE" id="PS00070">
    <property type="entry name" value="ALDEHYDE_DEHYDR_CYS"/>
    <property type="match status" value="1"/>
</dbReference>
<dbReference type="GO" id="GO:0016620">
    <property type="term" value="F:oxidoreductase activity, acting on the aldehyde or oxo group of donors, NAD or NADP as acceptor"/>
    <property type="evidence" value="ECO:0007669"/>
    <property type="project" value="InterPro"/>
</dbReference>
<organism evidence="7 8">
    <name type="scientific">Lentibacillus amyloliquefaciens</name>
    <dbReference type="NCBI Taxonomy" id="1472767"/>
    <lineage>
        <taxon>Bacteria</taxon>
        <taxon>Bacillati</taxon>
        <taxon>Bacillota</taxon>
        <taxon>Bacilli</taxon>
        <taxon>Bacillales</taxon>
        <taxon>Bacillaceae</taxon>
        <taxon>Lentibacillus</taxon>
    </lineage>
</organism>
<dbReference type="InterPro" id="IPR016163">
    <property type="entry name" value="Ald_DH_C"/>
</dbReference>
<dbReference type="Gene3D" id="3.40.309.10">
    <property type="entry name" value="Aldehyde Dehydrogenase, Chain A, domain 2"/>
    <property type="match status" value="1"/>
</dbReference>
<name>A0A0U4F987_9BACI</name>
<dbReference type="RefSeq" id="WP_068447389.1">
    <property type="nucleotide sequence ID" value="NZ_CP013862.1"/>
</dbReference>
<dbReference type="AlphaFoldDB" id="A0A0U4F987"/>
<dbReference type="InterPro" id="IPR029510">
    <property type="entry name" value="Ald_DH_CS_GLU"/>
</dbReference>
<dbReference type="InterPro" id="IPR016161">
    <property type="entry name" value="Ald_DH/histidinol_DH"/>
</dbReference>
<feature type="active site" evidence="4">
    <location>
        <position position="259"/>
    </location>
</feature>